<dbReference type="InterPro" id="IPR008271">
    <property type="entry name" value="Ser/Thr_kinase_AS"/>
</dbReference>
<protein>
    <recommendedName>
        <fullName evidence="2">cyclin-dependent kinase</fullName>
        <ecNumber evidence="2">2.7.11.22</ecNumber>
    </recommendedName>
</protein>
<dbReference type="OrthoDB" id="7791077at2759"/>
<comment type="catalytic activity">
    <reaction evidence="9">
        <text>L-seryl-[protein] + ATP = O-phospho-L-seryl-[protein] + ADP + H(+)</text>
        <dbReference type="Rhea" id="RHEA:17989"/>
        <dbReference type="Rhea" id="RHEA-COMP:9863"/>
        <dbReference type="Rhea" id="RHEA-COMP:11604"/>
        <dbReference type="ChEBI" id="CHEBI:15378"/>
        <dbReference type="ChEBI" id="CHEBI:29999"/>
        <dbReference type="ChEBI" id="CHEBI:30616"/>
        <dbReference type="ChEBI" id="CHEBI:83421"/>
        <dbReference type="ChEBI" id="CHEBI:456216"/>
        <dbReference type="EC" id="2.7.11.22"/>
    </reaction>
</comment>
<dbReference type="InterPro" id="IPR000719">
    <property type="entry name" value="Prot_kinase_dom"/>
</dbReference>
<evidence type="ECO:0000256" key="10">
    <source>
        <dbReference type="PROSITE-ProRule" id="PRU10141"/>
    </source>
</evidence>
<comment type="similarity">
    <text evidence="1">Belongs to the protein kinase superfamily. CMGC Ser/Thr protein kinase family. CDC2/CDKX subfamily.</text>
</comment>
<evidence type="ECO:0000313" key="13">
    <source>
        <dbReference type="Proteomes" id="UP001107558"/>
    </source>
</evidence>
<dbReference type="Pfam" id="PF00069">
    <property type="entry name" value="Pkinase"/>
    <property type="match status" value="1"/>
</dbReference>
<evidence type="ECO:0000256" key="3">
    <source>
        <dbReference type="ARBA" id="ARBA00022527"/>
    </source>
</evidence>
<dbReference type="GO" id="GO:0032968">
    <property type="term" value="P:positive regulation of transcription elongation by RNA polymerase II"/>
    <property type="evidence" value="ECO:0007669"/>
    <property type="project" value="TreeGrafter"/>
</dbReference>
<organism evidence="12 13">
    <name type="scientific">Polypedilum vanderplanki</name>
    <name type="common">Sleeping chironomid midge</name>
    <dbReference type="NCBI Taxonomy" id="319348"/>
    <lineage>
        <taxon>Eukaryota</taxon>
        <taxon>Metazoa</taxon>
        <taxon>Ecdysozoa</taxon>
        <taxon>Arthropoda</taxon>
        <taxon>Hexapoda</taxon>
        <taxon>Insecta</taxon>
        <taxon>Pterygota</taxon>
        <taxon>Neoptera</taxon>
        <taxon>Endopterygota</taxon>
        <taxon>Diptera</taxon>
        <taxon>Nematocera</taxon>
        <taxon>Chironomoidea</taxon>
        <taxon>Chironomidae</taxon>
        <taxon>Chironominae</taxon>
        <taxon>Polypedilum</taxon>
        <taxon>Polypedilum</taxon>
    </lineage>
</organism>
<dbReference type="PROSITE" id="PS50011">
    <property type="entry name" value="PROTEIN_KINASE_DOM"/>
    <property type="match status" value="1"/>
</dbReference>
<dbReference type="AlphaFoldDB" id="A0A9J6BYR1"/>
<feature type="domain" description="Protein kinase" evidence="11">
    <location>
        <begin position="192"/>
        <end position="473"/>
    </location>
</feature>
<dbReference type="GO" id="GO:0004693">
    <property type="term" value="F:cyclin-dependent protein serine/threonine kinase activity"/>
    <property type="evidence" value="ECO:0007669"/>
    <property type="project" value="UniProtKB-EC"/>
</dbReference>
<dbReference type="SUPFAM" id="SSF56112">
    <property type="entry name" value="Protein kinase-like (PK-like)"/>
    <property type="match status" value="1"/>
</dbReference>
<dbReference type="GO" id="GO:0005524">
    <property type="term" value="F:ATP binding"/>
    <property type="evidence" value="ECO:0007669"/>
    <property type="project" value="UniProtKB-UniRule"/>
</dbReference>
<dbReference type="GO" id="GO:0008353">
    <property type="term" value="F:RNA polymerase II CTD heptapeptide repeat kinase activity"/>
    <property type="evidence" value="ECO:0007669"/>
    <property type="project" value="TreeGrafter"/>
</dbReference>
<reference evidence="12" key="1">
    <citation type="submission" date="2021-03" db="EMBL/GenBank/DDBJ databases">
        <title>Chromosome level genome of the anhydrobiotic midge Polypedilum vanderplanki.</title>
        <authorList>
            <person name="Yoshida Y."/>
            <person name="Kikawada T."/>
            <person name="Gusev O."/>
        </authorList>
    </citation>
    <scope>NUCLEOTIDE SEQUENCE</scope>
    <source>
        <strain evidence="12">NIAS01</strain>
        <tissue evidence="12">Whole body or cell culture</tissue>
    </source>
</reference>
<keyword evidence="6" id="KW-0418">Kinase</keyword>
<evidence type="ECO:0000256" key="8">
    <source>
        <dbReference type="ARBA" id="ARBA00047811"/>
    </source>
</evidence>
<dbReference type="GO" id="GO:0005634">
    <property type="term" value="C:nucleus"/>
    <property type="evidence" value="ECO:0007669"/>
    <property type="project" value="TreeGrafter"/>
</dbReference>
<gene>
    <name evidence="12" type="ORF">PVAND_004643</name>
</gene>
<evidence type="ECO:0000256" key="1">
    <source>
        <dbReference type="ARBA" id="ARBA00006485"/>
    </source>
</evidence>
<keyword evidence="3" id="KW-0723">Serine/threonine-protein kinase</keyword>
<keyword evidence="7 10" id="KW-0067">ATP-binding</keyword>
<dbReference type="InterPro" id="IPR050108">
    <property type="entry name" value="CDK"/>
</dbReference>
<evidence type="ECO:0000313" key="12">
    <source>
        <dbReference type="EMBL" id="KAG5674691.1"/>
    </source>
</evidence>
<dbReference type="Gene3D" id="1.10.510.10">
    <property type="entry name" value="Transferase(Phosphotransferase) domain 1"/>
    <property type="match status" value="1"/>
</dbReference>
<evidence type="ECO:0000256" key="2">
    <source>
        <dbReference type="ARBA" id="ARBA00012425"/>
    </source>
</evidence>
<evidence type="ECO:0000256" key="4">
    <source>
        <dbReference type="ARBA" id="ARBA00022679"/>
    </source>
</evidence>
<dbReference type="PANTHER" id="PTHR24056:SF546">
    <property type="entry name" value="CYCLIN-DEPENDENT KINASE 12"/>
    <property type="match status" value="1"/>
</dbReference>
<evidence type="ECO:0000256" key="5">
    <source>
        <dbReference type="ARBA" id="ARBA00022741"/>
    </source>
</evidence>
<dbReference type="GO" id="GO:0000307">
    <property type="term" value="C:cyclin-dependent protein kinase holoenzyme complex"/>
    <property type="evidence" value="ECO:0007669"/>
    <property type="project" value="TreeGrafter"/>
</dbReference>
<name>A0A9J6BYR1_POLVA</name>
<accession>A0A9J6BYR1</accession>
<comment type="caution">
    <text evidence="12">The sequence shown here is derived from an EMBL/GenBank/DDBJ whole genome shotgun (WGS) entry which is preliminary data.</text>
</comment>
<dbReference type="PROSITE" id="PS00107">
    <property type="entry name" value="PROTEIN_KINASE_ATP"/>
    <property type="match status" value="1"/>
</dbReference>
<keyword evidence="5 10" id="KW-0547">Nucleotide-binding</keyword>
<dbReference type="PANTHER" id="PTHR24056">
    <property type="entry name" value="CELL DIVISION PROTEIN KINASE"/>
    <property type="match status" value="1"/>
</dbReference>
<evidence type="ECO:0000256" key="7">
    <source>
        <dbReference type="ARBA" id="ARBA00022840"/>
    </source>
</evidence>
<sequence length="505" mass="58994">MEYNLFTQQIDKESSKYYNRGRINSYCQTTASDNHFYPKYCQYHQYCPPFYALNNNYSFQNRCHYRQYKRPRLNDDQEVYHKPYFSLLYPPLPPPPPPPPLPTYPYPIKTDQSNTCEKDPKVESKINDQLNTSDEILKEKATNLTQDKIESSSVKKLRKFKSKNSNLLQRPSIRNKTVMPKHELQLRSFSSFKIIETIGEGTYGKVYRANDMTTSKNVALKLIRMEFETEGFPITSLREVIILRKLNHENIIQLLDIVYDTDKNLAFLVFEYMNNDLSGLLQNPEMIFNEKNIYQITRQLLNGLQFSHSQNVVHRDLKPANILINNKGEVKIADFGLARVWKPDRPFTNKVISLYYRPIELLMGETYYDFSCDMWSLGCIICELFKGSPLFPFHTEINVANAIFYLCGSPDVNHWKLTSKSKTVLKPKSTPRILKSTLSSYIPSLIVDLIDQMLKLNPKSRITATEALKSPWILKMEKSNLEPMKLPRSDSFEMKMRKKNIKGNK</sequence>
<dbReference type="InterPro" id="IPR011009">
    <property type="entry name" value="Kinase-like_dom_sf"/>
</dbReference>
<keyword evidence="13" id="KW-1185">Reference proteome</keyword>
<keyword evidence="4" id="KW-0808">Transferase</keyword>
<evidence type="ECO:0000256" key="9">
    <source>
        <dbReference type="ARBA" id="ARBA00048367"/>
    </source>
</evidence>
<dbReference type="FunFam" id="1.10.510.10:FF:000624">
    <property type="entry name" value="Mitogen-activated protein kinase"/>
    <property type="match status" value="1"/>
</dbReference>
<dbReference type="PROSITE" id="PS00108">
    <property type="entry name" value="PROTEIN_KINASE_ST"/>
    <property type="match status" value="1"/>
</dbReference>
<dbReference type="Gene3D" id="3.30.200.20">
    <property type="entry name" value="Phosphorylase Kinase, domain 1"/>
    <property type="match status" value="1"/>
</dbReference>
<feature type="binding site" evidence="10">
    <location>
        <position position="221"/>
    </location>
    <ligand>
        <name>ATP</name>
        <dbReference type="ChEBI" id="CHEBI:30616"/>
    </ligand>
</feature>
<proteinExistence type="inferred from homology"/>
<dbReference type="EMBL" id="JADBJN010000002">
    <property type="protein sequence ID" value="KAG5674691.1"/>
    <property type="molecule type" value="Genomic_DNA"/>
</dbReference>
<dbReference type="Proteomes" id="UP001107558">
    <property type="component" value="Chromosome 2"/>
</dbReference>
<dbReference type="SMART" id="SM00220">
    <property type="entry name" value="S_TKc"/>
    <property type="match status" value="1"/>
</dbReference>
<evidence type="ECO:0000259" key="11">
    <source>
        <dbReference type="PROSITE" id="PS50011"/>
    </source>
</evidence>
<comment type="catalytic activity">
    <reaction evidence="8">
        <text>L-threonyl-[protein] + ATP = O-phospho-L-threonyl-[protein] + ADP + H(+)</text>
        <dbReference type="Rhea" id="RHEA:46608"/>
        <dbReference type="Rhea" id="RHEA-COMP:11060"/>
        <dbReference type="Rhea" id="RHEA-COMP:11605"/>
        <dbReference type="ChEBI" id="CHEBI:15378"/>
        <dbReference type="ChEBI" id="CHEBI:30013"/>
        <dbReference type="ChEBI" id="CHEBI:30616"/>
        <dbReference type="ChEBI" id="CHEBI:61977"/>
        <dbReference type="ChEBI" id="CHEBI:456216"/>
        <dbReference type="EC" id="2.7.11.22"/>
    </reaction>
</comment>
<evidence type="ECO:0000256" key="6">
    <source>
        <dbReference type="ARBA" id="ARBA00022777"/>
    </source>
</evidence>
<dbReference type="FunFam" id="3.30.200.20:FF:000124">
    <property type="entry name" value="Cyclin-dependent kinase 4"/>
    <property type="match status" value="1"/>
</dbReference>
<dbReference type="EC" id="2.7.11.22" evidence="2"/>
<dbReference type="InterPro" id="IPR017441">
    <property type="entry name" value="Protein_kinase_ATP_BS"/>
</dbReference>